<keyword evidence="4 7" id="KW-0808">Transferase</keyword>
<proteinExistence type="predicted"/>
<dbReference type="GO" id="GO:0005886">
    <property type="term" value="C:plasma membrane"/>
    <property type="evidence" value="ECO:0007669"/>
    <property type="project" value="UniProtKB-SubCell"/>
</dbReference>
<evidence type="ECO:0000256" key="5">
    <source>
        <dbReference type="ARBA" id="ARBA00023136"/>
    </source>
</evidence>
<dbReference type="EMBL" id="AUZX01007776">
    <property type="protein sequence ID" value="EQD58194.1"/>
    <property type="molecule type" value="Genomic_DNA"/>
</dbReference>
<keyword evidence="6 7" id="KW-0012">Acyltransferase</keyword>
<reference evidence="7" key="1">
    <citation type="submission" date="2013-08" db="EMBL/GenBank/DDBJ databases">
        <authorList>
            <person name="Mendez C."/>
            <person name="Richter M."/>
            <person name="Ferrer M."/>
            <person name="Sanchez J."/>
        </authorList>
    </citation>
    <scope>NUCLEOTIDE SEQUENCE</scope>
</reference>
<dbReference type="GO" id="GO:1901137">
    <property type="term" value="P:carbohydrate derivative biosynthetic process"/>
    <property type="evidence" value="ECO:0007669"/>
    <property type="project" value="UniProtKB-ARBA"/>
</dbReference>
<organism evidence="7">
    <name type="scientific">mine drainage metagenome</name>
    <dbReference type="NCBI Taxonomy" id="410659"/>
    <lineage>
        <taxon>unclassified sequences</taxon>
        <taxon>metagenomes</taxon>
        <taxon>ecological metagenomes</taxon>
    </lineage>
</organism>
<name>T1BYR4_9ZZZZ</name>
<evidence type="ECO:0000256" key="1">
    <source>
        <dbReference type="ARBA" id="ARBA00004533"/>
    </source>
</evidence>
<evidence type="ECO:0000256" key="3">
    <source>
        <dbReference type="ARBA" id="ARBA00022519"/>
    </source>
</evidence>
<dbReference type="AlphaFoldDB" id="T1BYR4"/>
<reference evidence="7" key="2">
    <citation type="journal article" date="2014" name="ISME J.">
        <title>Microbial stratification in low pH oxic and suboxic macroscopic growths along an acid mine drainage.</title>
        <authorList>
            <person name="Mendez-Garcia C."/>
            <person name="Mesa V."/>
            <person name="Sprenger R.R."/>
            <person name="Richter M."/>
            <person name="Diez M.S."/>
            <person name="Solano J."/>
            <person name="Bargiela R."/>
            <person name="Golyshina O.V."/>
            <person name="Manteca A."/>
            <person name="Ramos J.L."/>
            <person name="Gallego J.R."/>
            <person name="Llorente I."/>
            <person name="Martins Dos Santos V.A."/>
            <person name="Jensen O.N."/>
            <person name="Pelaez A.I."/>
            <person name="Sanchez J."/>
            <person name="Ferrer M."/>
        </authorList>
    </citation>
    <scope>NUCLEOTIDE SEQUENCE</scope>
</reference>
<evidence type="ECO:0000256" key="4">
    <source>
        <dbReference type="ARBA" id="ARBA00022679"/>
    </source>
</evidence>
<evidence type="ECO:0000256" key="2">
    <source>
        <dbReference type="ARBA" id="ARBA00022475"/>
    </source>
</evidence>
<feature type="non-terminal residue" evidence="7">
    <location>
        <position position="1"/>
    </location>
</feature>
<dbReference type="InterPro" id="IPR004960">
    <property type="entry name" value="LipA_acyltrans"/>
</dbReference>
<keyword evidence="3" id="KW-0997">Cell inner membrane</keyword>
<accession>T1BYR4</accession>
<dbReference type="GO" id="GO:0008610">
    <property type="term" value="P:lipid biosynthetic process"/>
    <property type="evidence" value="ECO:0007669"/>
    <property type="project" value="UniProtKB-ARBA"/>
</dbReference>
<evidence type="ECO:0000256" key="6">
    <source>
        <dbReference type="ARBA" id="ARBA00023315"/>
    </source>
</evidence>
<comment type="caution">
    <text evidence="7">The sequence shown here is derived from an EMBL/GenBank/DDBJ whole genome shotgun (WGS) entry which is preliminary data.</text>
</comment>
<keyword evidence="2" id="KW-1003">Cell membrane</keyword>
<evidence type="ECO:0000313" key="7">
    <source>
        <dbReference type="EMBL" id="EQD58194.1"/>
    </source>
</evidence>
<sequence>GHRTTGLDHFVCVMDPIIPDPSLCGENAVEVLTARFTGLLEKAIREYPEQWIWLHNRWKTRPPEETGETVQNGKSEELTAPWDGALKVAGEDCVEGTADF</sequence>
<dbReference type="GO" id="GO:0016746">
    <property type="term" value="F:acyltransferase activity"/>
    <property type="evidence" value="ECO:0007669"/>
    <property type="project" value="UniProtKB-KW"/>
</dbReference>
<dbReference type="Pfam" id="PF03279">
    <property type="entry name" value="Lip_A_acyltrans"/>
    <property type="match status" value="1"/>
</dbReference>
<protein>
    <submittedName>
        <fullName evidence="7">Lipid A biosynthesis lauroyl acyltransferase</fullName>
    </submittedName>
</protein>
<gene>
    <name evidence="7" type="ORF">B1A_10908</name>
</gene>
<comment type="subcellular location">
    <subcellularLocation>
        <location evidence="1">Cell inner membrane</location>
    </subcellularLocation>
</comment>
<keyword evidence="5" id="KW-0472">Membrane</keyword>